<keyword evidence="2" id="KW-1185">Reference proteome</keyword>
<dbReference type="InParanoid" id="A0A3Q1FDG2"/>
<name>A0A3Q1FDG2_9TELE</name>
<sequence>MRSSSDLSFLIDPELSNVVLFFGHAFHRIIRVLGTLHPLAEVDLMWILSFFYIQTEKLTGECAPLVRLSHYYLQYLEDIKSHCFKNRITRISVPHMQYSQLNHIITFNSTDLYINSCYLSANLSCVVITIVRVGLGLLLS</sequence>
<dbReference type="Ensembl" id="ENSAPOT00000023746.1">
    <property type="protein sequence ID" value="ENSAPOP00000015088.1"/>
    <property type="gene ID" value="ENSAPOG00000018041.1"/>
</dbReference>
<organism evidence="1 2">
    <name type="scientific">Acanthochromis polyacanthus</name>
    <name type="common">spiny chromis</name>
    <dbReference type="NCBI Taxonomy" id="80966"/>
    <lineage>
        <taxon>Eukaryota</taxon>
        <taxon>Metazoa</taxon>
        <taxon>Chordata</taxon>
        <taxon>Craniata</taxon>
        <taxon>Vertebrata</taxon>
        <taxon>Euteleostomi</taxon>
        <taxon>Actinopterygii</taxon>
        <taxon>Neopterygii</taxon>
        <taxon>Teleostei</taxon>
        <taxon>Neoteleostei</taxon>
        <taxon>Acanthomorphata</taxon>
        <taxon>Ovalentaria</taxon>
        <taxon>Pomacentridae</taxon>
        <taxon>Acanthochromis</taxon>
    </lineage>
</organism>
<protein>
    <submittedName>
        <fullName evidence="1">Uncharacterized protein</fullName>
    </submittedName>
</protein>
<reference evidence="1" key="2">
    <citation type="submission" date="2025-09" db="UniProtKB">
        <authorList>
            <consortium name="Ensembl"/>
        </authorList>
    </citation>
    <scope>IDENTIFICATION</scope>
</reference>
<reference evidence="1" key="1">
    <citation type="submission" date="2025-08" db="UniProtKB">
        <authorList>
            <consortium name="Ensembl"/>
        </authorList>
    </citation>
    <scope>IDENTIFICATION</scope>
</reference>
<evidence type="ECO:0000313" key="1">
    <source>
        <dbReference type="Ensembl" id="ENSAPOP00000015088.1"/>
    </source>
</evidence>
<evidence type="ECO:0000313" key="2">
    <source>
        <dbReference type="Proteomes" id="UP000257200"/>
    </source>
</evidence>
<proteinExistence type="predicted"/>
<accession>A0A3Q1FDG2</accession>
<dbReference type="AlphaFoldDB" id="A0A3Q1FDG2"/>
<dbReference type="Proteomes" id="UP000257200">
    <property type="component" value="Unplaced"/>
</dbReference>